<proteinExistence type="predicted"/>
<comment type="caution">
    <text evidence="2">The sequence shown here is derived from an EMBL/GenBank/DDBJ whole genome shotgun (WGS) entry which is preliminary data.</text>
</comment>
<evidence type="ECO:0000313" key="3">
    <source>
        <dbReference type="Proteomes" id="UP001221757"/>
    </source>
</evidence>
<gene>
    <name evidence="2" type="ORF">B0H17DRAFT_1210954</name>
</gene>
<evidence type="ECO:0000313" key="2">
    <source>
        <dbReference type="EMBL" id="KAJ7665495.1"/>
    </source>
</evidence>
<sequence length="476" mass="52167">MVPPKPTELFRGNGTAEKAHTWLRTLELSWKYDADIAEKLYRFERGLHPGSAAEEWWSRLTAADKKDWKSLMVAFEVKWPKPKAMCRAQDTVIKELSTNCLDRDALGKYVDDKDGVSVLSHIAWAQVTRALLGELSGGDAAMLLKSAIRATLPIEFRHLVVETGADSWEKYLKAVEDIPVDRINDAVKERTQRHAGINNDVQSFFRSNPNPTAEQEEEFDERFTSQLFSSLGLGHLLKKSASPQRALGPSASPCKAYTPSAARQSTPAPQFTPAPAPRPYQAQTPLATMTPHMPWASRTASDVFGGSMIRPPTNTFAKSLLATPISPSAGRERPATLSGDVTGDFDLAHHISQHPRLYSNDAAGRGTAPPPDYTTFPLSPGTVAPGSRECFRCGVLMIPAHFGSRACEGQNGCAVPIREQNLRSLVGGIIHPRGQRTPARVSQIQEVPYDLFGGYDPDQPLYEEGVESENGEEPAV</sequence>
<organism evidence="2 3">
    <name type="scientific">Mycena rosella</name>
    <name type="common">Pink bonnet</name>
    <name type="synonym">Agaricus rosellus</name>
    <dbReference type="NCBI Taxonomy" id="1033263"/>
    <lineage>
        <taxon>Eukaryota</taxon>
        <taxon>Fungi</taxon>
        <taxon>Dikarya</taxon>
        <taxon>Basidiomycota</taxon>
        <taxon>Agaricomycotina</taxon>
        <taxon>Agaricomycetes</taxon>
        <taxon>Agaricomycetidae</taxon>
        <taxon>Agaricales</taxon>
        <taxon>Marasmiineae</taxon>
        <taxon>Mycenaceae</taxon>
        <taxon>Mycena</taxon>
    </lineage>
</organism>
<feature type="region of interest" description="Disordered" evidence="1">
    <location>
        <begin position="243"/>
        <end position="277"/>
    </location>
</feature>
<evidence type="ECO:0000256" key="1">
    <source>
        <dbReference type="SAM" id="MobiDB-lite"/>
    </source>
</evidence>
<name>A0AAD7CVL5_MYCRO</name>
<protein>
    <submittedName>
        <fullName evidence="2">Uncharacterized protein</fullName>
    </submittedName>
</protein>
<accession>A0AAD7CVL5</accession>
<dbReference type="Proteomes" id="UP001221757">
    <property type="component" value="Unassembled WGS sequence"/>
</dbReference>
<dbReference type="EMBL" id="JARKIE010000216">
    <property type="protein sequence ID" value="KAJ7665495.1"/>
    <property type="molecule type" value="Genomic_DNA"/>
</dbReference>
<reference evidence="2" key="1">
    <citation type="submission" date="2023-03" db="EMBL/GenBank/DDBJ databases">
        <title>Massive genome expansion in bonnet fungi (Mycena s.s.) driven by repeated elements and novel gene families across ecological guilds.</title>
        <authorList>
            <consortium name="Lawrence Berkeley National Laboratory"/>
            <person name="Harder C.B."/>
            <person name="Miyauchi S."/>
            <person name="Viragh M."/>
            <person name="Kuo A."/>
            <person name="Thoen E."/>
            <person name="Andreopoulos B."/>
            <person name="Lu D."/>
            <person name="Skrede I."/>
            <person name="Drula E."/>
            <person name="Henrissat B."/>
            <person name="Morin E."/>
            <person name="Kohler A."/>
            <person name="Barry K."/>
            <person name="LaButti K."/>
            <person name="Morin E."/>
            <person name="Salamov A."/>
            <person name="Lipzen A."/>
            <person name="Mereny Z."/>
            <person name="Hegedus B."/>
            <person name="Baldrian P."/>
            <person name="Stursova M."/>
            <person name="Weitz H."/>
            <person name="Taylor A."/>
            <person name="Grigoriev I.V."/>
            <person name="Nagy L.G."/>
            <person name="Martin F."/>
            <person name="Kauserud H."/>
        </authorList>
    </citation>
    <scope>NUCLEOTIDE SEQUENCE</scope>
    <source>
        <strain evidence="2">CBHHK067</strain>
    </source>
</reference>
<dbReference type="AlphaFoldDB" id="A0AAD7CVL5"/>
<keyword evidence="3" id="KW-1185">Reference proteome</keyword>